<sequence>MNTQVSDTQLLNTIAHVLELNTKNIIMEEVIYKVLVLPDIMYQCLFQHLSVSLCLDQNMIFRQFCCLSLQYFPKNNKIISTQNEQSLIIPRNKVQSESRSVVYNQCRKLVPFQRRTESQEQIAFQDLFARAVLKVLGENSILSNKDKQPSKTTQILVVMGRTFINDSPQDPHSVARLLQQVVFQVHVPRVHQFRTQVNIERDVSTNTKRQTIQDC</sequence>
<reference evidence="1" key="1">
    <citation type="submission" date="2023-06" db="EMBL/GenBank/DDBJ databases">
        <authorList>
            <person name="Kurt Z."/>
        </authorList>
    </citation>
    <scope>NUCLEOTIDE SEQUENCE</scope>
</reference>
<dbReference type="EMBL" id="CAXDID020000471">
    <property type="protein sequence ID" value="CAL6094968.1"/>
    <property type="molecule type" value="Genomic_DNA"/>
</dbReference>
<reference evidence="2 3" key="2">
    <citation type="submission" date="2024-07" db="EMBL/GenBank/DDBJ databases">
        <authorList>
            <person name="Akdeniz Z."/>
        </authorList>
    </citation>
    <scope>NUCLEOTIDE SEQUENCE [LARGE SCALE GENOMIC DNA]</scope>
</reference>
<comment type="caution">
    <text evidence="1">The sequence shown here is derived from an EMBL/GenBank/DDBJ whole genome shotgun (WGS) entry which is preliminary data.</text>
</comment>
<organism evidence="1">
    <name type="scientific">Hexamita inflata</name>
    <dbReference type="NCBI Taxonomy" id="28002"/>
    <lineage>
        <taxon>Eukaryota</taxon>
        <taxon>Metamonada</taxon>
        <taxon>Diplomonadida</taxon>
        <taxon>Hexamitidae</taxon>
        <taxon>Hexamitinae</taxon>
        <taxon>Hexamita</taxon>
    </lineage>
</organism>
<dbReference type="Proteomes" id="UP001642409">
    <property type="component" value="Unassembled WGS sequence"/>
</dbReference>
<dbReference type="EMBL" id="CATOUU010000213">
    <property type="protein sequence ID" value="CAI9921105.1"/>
    <property type="molecule type" value="Genomic_DNA"/>
</dbReference>
<evidence type="ECO:0000313" key="2">
    <source>
        <dbReference type="EMBL" id="CAL6094968.1"/>
    </source>
</evidence>
<keyword evidence="3" id="KW-1185">Reference proteome</keyword>
<evidence type="ECO:0000313" key="3">
    <source>
        <dbReference type="Proteomes" id="UP001642409"/>
    </source>
</evidence>
<evidence type="ECO:0000313" key="1">
    <source>
        <dbReference type="EMBL" id="CAI9921105.1"/>
    </source>
</evidence>
<gene>
    <name evidence="2" type="ORF">HINF_LOCUS67723</name>
    <name evidence="1" type="ORF">HINF_LOCUS8750</name>
</gene>
<accession>A0AA86NL53</accession>
<dbReference type="AlphaFoldDB" id="A0AA86NL53"/>
<protein>
    <submittedName>
        <fullName evidence="2">Hypothetical_protein</fullName>
    </submittedName>
</protein>
<proteinExistence type="predicted"/>
<name>A0AA86NL53_9EUKA</name>